<feature type="transmembrane region" description="Helical" evidence="2">
    <location>
        <begin position="51"/>
        <end position="72"/>
    </location>
</feature>
<dbReference type="EMBL" id="ML121533">
    <property type="protein sequence ID" value="RPB26787.1"/>
    <property type="molecule type" value="Genomic_DNA"/>
</dbReference>
<feature type="compositionally biased region" description="Basic and acidic residues" evidence="1">
    <location>
        <begin position="208"/>
        <end position="223"/>
    </location>
</feature>
<keyword evidence="2" id="KW-1133">Transmembrane helix</keyword>
<keyword evidence="4" id="KW-1185">Reference proteome</keyword>
<evidence type="ECO:0000313" key="4">
    <source>
        <dbReference type="Proteomes" id="UP000267821"/>
    </source>
</evidence>
<gene>
    <name evidence="3" type="ORF">L211DRAFT_846946</name>
</gene>
<feature type="transmembrane region" description="Helical" evidence="2">
    <location>
        <begin position="113"/>
        <end position="134"/>
    </location>
</feature>
<feature type="transmembrane region" description="Helical" evidence="2">
    <location>
        <begin position="84"/>
        <end position="106"/>
    </location>
</feature>
<evidence type="ECO:0000313" key="3">
    <source>
        <dbReference type="EMBL" id="RPB26787.1"/>
    </source>
</evidence>
<keyword evidence="2" id="KW-0472">Membrane</keyword>
<protein>
    <submittedName>
        <fullName evidence="3">Uncharacterized protein</fullName>
    </submittedName>
</protein>
<dbReference type="InParanoid" id="A0A3N4LV80"/>
<feature type="transmembrane region" description="Helical" evidence="2">
    <location>
        <begin position="154"/>
        <end position="178"/>
    </location>
</feature>
<dbReference type="Proteomes" id="UP000267821">
    <property type="component" value="Unassembled WGS sequence"/>
</dbReference>
<dbReference type="AlphaFoldDB" id="A0A3N4LV80"/>
<name>A0A3N4LV80_9PEZI</name>
<feature type="region of interest" description="Disordered" evidence="1">
    <location>
        <begin position="1"/>
        <end position="26"/>
    </location>
</feature>
<feature type="compositionally biased region" description="Basic and acidic residues" evidence="1">
    <location>
        <begin position="190"/>
        <end position="199"/>
    </location>
</feature>
<sequence>MNSQPGYQPPRSGPETPTPPSTASSFAKQELLTEKKENAYLQHFSKTKTRVFAILNLGVHIMTTLTLTAIGWEAMSSGTVFTTEVFIAGIWGCIVCGLIVVIIAYPDAALTDFVIAPILFSMIGFVLDAMAFGHMGTHMSFMPEHDIRGYSPDLVFSCAVIFWASSTLLQSMLYTFLFTYGRMVRPPRPPQKDPEKGIVPRDPTPPKGGDEGHQEAKKPDSARRRGRAFHVGNQEPSERSCTIGHHRSPCHRLWKTASETDAPLSPRQRPVSLSDSSLYWAPKLQPYVANRPQSLPAIYPVSIIHGIPNFDNGENRFNPNMGPMRPISIACQSTTTVSDNMSERSVLMATGDNDVHRVSSIHAYDPCLTANLNSNRASVVTFVPAPGQLNMHPTRSYEMVVKDYVSNPDDMALKIIPQEFRRRHDMPPNDAECHFYYLMQPHHPAPAERIPPQFGEQQGQQRVPERRVVREIPGQHMALDNFKFGGKDTSPAAPTAHHQFLRLQHQQEAVEHNMDKEILGGNVAAPYAHVAGPSNPNALLEQTPTFGEGDDGMIPTFVYEVKPTGVATREEMLNFMC</sequence>
<accession>A0A3N4LV80</accession>
<feature type="compositionally biased region" description="Pro residues" evidence="1">
    <location>
        <begin position="7"/>
        <end position="20"/>
    </location>
</feature>
<organism evidence="3 4">
    <name type="scientific">Terfezia boudieri ATCC MYA-4762</name>
    <dbReference type="NCBI Taxonomy" id="1051890"/>
    <lineage>
        <taxon>Eukaryota</taxon>
        <taxon>Fungi</taxon>
        <taxon>Dikarya</taxon>
        <taxon>Ascomycota</taxon>
        <taxon>Pezizomycotina</taxon>
        <taxon>Pezizomycetes</taxon>
        <taxon>Pezizales</taxon>
        <taxon>Pezizaceae</taxon>
        <taxon>Terfezia</taxon>
    </lineage>
</organism>
<evidence type="ECO:0000256" key="1">
    <source>
        <dbReference type="SAM" id="MobiDB-lite"/>
    </source>
</evidence>
<proteinExistence type="predicted"/>
<reference evidence="3 4" key="1">
    <citation type="journal article" date="2018" name="Nat. Ecol. Evol.">
        <title>Pezizomycetes genomes reveal the molecular basis of ectomycorrhizal truffle lifestyle.</title>
        <authorList>
            <person name="Murat C."/>
            <person name="Payen T."/>
            <person name="Noel B."/>
            <person name="Kuo A."/>
            <person name="Morin E."/>
            <person name="Chen J."/>
            <person name="Kohler A."/>
            <person name="Krizsan K."/>
            <person name="Balestrini R."/>
            <person name="Da Silva C."/>
            <person name="Montanini B."/>
            <person name="Hainaut M."/>
            <person name="Levati E."/>
            <person name="Barry K.W."/>
            <person name="Belfiori B."/>
            <person name="Cichocki N."/>
            <person name="Clum A."/>
            <person name="Dockter R.B."/>
            <person name="Fauchery L."/>
            <person name="Guy J."/>
            <person name="Iotti M."/>
            <person name="Le Tacon F."/>
            <person name="Lindquist E.A."/>
            <person name="Lipzen A."/>
            <person name="Malagnac F."/>
            <person name="Mello A."/>
            <person name="Molinier V."/>
            <person name="Miyauchi S."/>
            <person name="Poulain J."/>
            <person name="Riccioni C."/>
            <person name="Rubini A."/>
            <person name="Sitrit Y."/>
            <person name="Splivallo R."/>
            <person name="Traeger S."/>
            <person name="Wang M."/>
            <person name="Zifcakova L."/>
            <person name="Wipf D."/>
            <person name="Zambonelli A."/>
            <person name="Paolocci F."/>
            <person name="Nowrousian M."/>
            <person name="Ottonello S."/>
            <person name="Baldrian P."/>
            <person name="Spatafora J.W."/>
            <person name="Henrissat B."/>
            <person name="Nagy L.G."/>
            <person name="Aury J.M."/>
            <person name="Wincker P."/>
            <person name="Grigoriev I.V."/>
            <person name="Bonfante P."/>
            <person name="Martin F.M."/>
        </authorList>
    </citation>
    <scope>NUCLEOTIDE SEQUENCE [LARGE SCALE GENOMIC DNA]</scope>
    <source>
        <strain evidence="3 4">ATCC MYA-4762</strain>
    </source>
</reference>
<dbReference type="OrthoDB" id="5352497at2759"/>
<feature type="region of interest" description="Disordered" evidence="1">
    <location>
        <begin position="187"/>
        <end position="245"/>
    </location>
</feature>
<keyword evidence="2" id="KW-0812">Transmembrane</keyword>
<evidence type="ECO:0000256" key="2">
    <source>
        <dbReference type="SAM" id="Phobius"/>
    </source>
</evidence>